<organism evidence="2 3">
    <name type="scientific">Steinernema glaseri</name>
    <dbReference type="NCBI Taxonomy" id="37863"/>
    <lineage>
        <taxon>Eukaryota</taxon>
        <taxon>Metazoa</taxon>
        <taxon>Ecdysozoa</taxon>
        <taxon>Nematoda</taxon>
        <taxon>Chromadorea</taxon>
        <taxon>Rhabditida</taxon>
        <taxon>Tylenchina</taxon>
        <taxon>Panagrolaimomorpha</taxon>
        <taxon>Strongyloidoidea</taxon>
        <taxon>Steinernematidae</taxon>
        <taxon>Steinernema</taxon>
    </lineage>
</organism>
<evidence type="ECO:0000313" key="2">
    <source>
        <dbReference type="Proteomes" id="UP000095287"/>
    </source>
</evidence>
<keyword evidence="2" id="KW-1185">Reference proteome</keyword>
<protein>
    <submittedName>
        <fullName evidence="3">Proteinase IV</fullName>
    </submittedName>
</protein>
<proteinExistence type="predicted"/>
<evidence type="ECO:0000256" key="1">
    <source>
        <dbReference type="SAM" id="SignalP"/>
    </source>
</evidence>
<dbReference type="WBParaSite" id="L893_g7666.t1">
    <property type="protein sequence ID" value="L893_g7666.t1"/>
    <property type="gene ID" value="L893_g7666"/>
</dbReference>
<dbReference type="AlphaFoldDB" id="A0A1I8APX3"/>
<name>A0A1I8APX3_9BILA</name>
<feature type="signal peptide" evidence="1">
    <location>
        <begin position="1"/>
        <end position="18"/>
    </location>
</feature>
<keyword evidence="1" id="KW-0732">Signal</keyword>
<evidence type="ECO:0000313" key="3">
    <source>
        <dbReference type="WBParaSite" id="L893_g7666.t1"/>
    </source>
</evidence>
<feature type="chain" id="PRO_5009314953" evidence="1">
    <location>
        <begin position="19"/>
        <end position="49"/>
    </location>
</feature>
<reference evidence="3" key="1">
    <citation type="submission" date="2016-11" db="UniProtKB">
        <authorList>
            <consortium name="WormBaseParasite"/>
        </authorList>
    </citation>
    <scope>IDENTIFICATION</scope>
</reference>
<sequence length="49" mass="5396">MKTLFVVLLVLSVTVLHSAPIADENVVPLRVELQDATQGRPLAYAWPHS</sequence>
<accession>A0A1I8APX3</accession>
<dbReference type="Proteomes" id="UP000095287">
    <property type="component" value="Unplaced"/>
</dbReference>